<dbReference type="InterPro" id="IPR010921">
    <property type="entry name" value="Trp_repressor/repl_initiator"/>
</dbReference>
<dbReference type="SUPFAM" id="SSF48295">
    <property type="entry name" value="TrpR-like"/>
    <property type="match status" value="1"/>
</dbReference>
<dbReference type="AlphaFoldDB" id="A0A6N7X2W6"/>
<dbReference type="InterPro" id="IPR013368">
    <property type="entry name" value="YecD_YerC"/>
</dbReference>
<dbReference type="GO" id="GO:0043565">
    <property type="term" value="F:sequence-specific DNA binding"/>
    <property type="evidence" value="ECO:0007669"/>
    <property type="project" value="InterPro"/>
</dbReference>
<dbReference type="PIRSF" id="PIRSF012508">
    <property type="entry name" value="YerC"/>
    <property type="match status" value="1"/>
</dbReference>
<dbReference type="InterPro" id="IPR038116">
    <property type="entry name" value="TrpR-like_sf"/>
</dbReference>
<dbReference type="Pfam" id="PF01371">
    <property type="entry name" value="Trp_repressor"/>
    <property type="match status" value="1"/>
</dbReference>
<dbReference type="PANTHER" id="PTHR40080">
    <property type="entry name" value="LMO1763 PROTEIN"/>
    <property type="match status" value="1"/>
</dbReference>
<reference evidence="1 2" key="1">
    <citation type="submission" date="2019-08" db="EMBL/GenBank/DDBJ databases">
        <title>In-depth cultivation of the pig gut microbiome towards novel bacterial diversity and tailored functional studies.</title>
        <authorList>
            <person name="Wylensek D."/>
            <person name="Hitch T.C.A."/>
            <person name="Clavel T."/>
        </authorList>
    </citation>
    <scope>NUCLEOTIDE SEQUENCE [LARGE SCALE GENOMIC DNA]</scope>
    <source>
        <strain evidence="1 2">WCA-MUC-591-APC-4B</strain>
    </source>
</reference>
<sequence length="97" mass="11192">MNEKEKKYYDNFVRAVLSLQNEEEVKEFFEDICTIKEIQDICRRLEVAKLLSEGMVFNEISKETGSSSATIGRVNKCLMYGPGGYKAVLERLKEEDD</sequence>
<name>A0A6N7X2W6_9FIRM</name>
<dbReference type="InterPro" id="IPR000831">
    <property type="entry name" value="Trp_repress"/>
</dbReference>
<organism evidence="1 2">
    <name type="scientific">Mogibacterium kristiansenii</name>
    <dbReference type="NCBI Taxonomy" id="2606708"/>
    <lineage>
        <taxon>Bacteria</taxon>
        <taxon>Bacillati</taxon>
        <taxon>Bacillota</taxon>
        <taxon>Clostridia</taxon>
        <taxon>Peptostreptococcales</taxon>
        <taxon>Anaerovoracaceae</taxon>
        <taxon>Mogibacterium</taxon>
    </lineage>
</organism>
<dbReference type="Proteomes" id="UP000469424">
    <property type="component" value="Unassembled WGS sequence"/>
</dbReference>
<keyword evidence="1" id="KW-0238">DNA-binding</keyword>
<proteinExistence type="predicted"/>
<comment type="caution">
    <text evidence="1">The sequence shown here is derived from an EMBL/GenBank/DDBJ whole genome shotgun (WGS) entry which is preliminary data.</text>
</comment>
<evidence type="ECO:0000313" key="1">
    <source>
        <dbReference type="EMBL" id="MST69862.1"/>
    </source>
</evidence>
<dbReference type="EMBL" id="VUNA01000001">
    <property type="protein sequence ID" value="MST69862.1"/>
    <property type="molecule type" value="Genomic_DNA"/>
</dbReference>
<dbReference type="RefSeq" id="WP_154553420.1">
    <property type="nucleotide sequence ID" value="NZ_JAQXUZ010000004.1"/>
</dbReference>
<dbReference type="PANTHER" id="PTHR40080:SF1">
    <property type="entry name" value="TRPR-LIKE PROTEIN YERC_YECD"/>
    <property type="match status" value="1"/>
</dbReference>
<dbReference type="GO" id="GO:0003700">
    <property type="term" value="F:DNA-binding transcription factor activity"/>
    <property type="evidence" value="ECO:0007669"/>
    <property type="project" value="InterPro"/>
</dbReference>
<accession>A0A6N7X2W6</accession>
<gene>
    <name evidence="1" type="ORF">FYJ65_00660</name>
</gene>
<protein>
    <submittedName>
        <fullName evidence="1">DNA-binding transcriptional regulator</fullName>
    </submittedName>
</protein>
<dbReference type="NCBIfam" id="TIGR02531">
    <property type="entry name" value="yecD_yerC"/>
    <property type="match status" value="1"/>
</dbReference>
<evidence type="ECO:0000313" key="2">
    <source>
        <dbReference type="Proteomes" id="UP000469424"/>
    </source>
</evidence>
<keyword evidence="2" id="KW-1185">Reference proteome</keyword>
<dbReference type="Gene3D" id="1.10.1270.10">
    <property type="entry name" value="TrpR-like"/>
    <property type="match status" value="1"/>
</dbReference>